<dbReference type="Pfam" id="PF26002">
    <property type="entry name" value="Beta-barrel_AprE"/>
    <property type="match status" value="1"/>
</dbReference>
<dbReference type="InterPro" id="IPR010129">
    <property type="entry name" value="T1SS_HlyD"/>
</dbReference>
<keyword evidence="8 9" id="KW-0472">Membrane</keyword>
<keyword evidence="7 9" id="KW-1133">Transmembrane helix</keyword>
<keyword evidence="4 9" id="KW-1003">Cell membrane</keyword>
<keyword evidence="6 9" id="KW-0812">Transmembrane</keyword>
<dbReference type="Proteomes" id="UP000592216">
    <property type="component" value="Unassembled WGS sequence"/>
</dbReference>
<dbReference type="InterPro" id="IPR058781">
    <property type="entry name" value="HH_AprE-like"/>
</dbReference>
<dbReference type="PANTHER" id="PTHR30386:SF17">
    <property type="entry name" value="ALKALINE PROTEASE SECRETION PROTEIN APRE"/>
    <property type="match status" value="1"/>
</dbReference>
<evidence type="ECO:0000256" key="10">
    <source>
        <dbReference type="SAM" id="Coils"/>
    </source>
</evidence>
<keyword evidence="10" id="KW-0175">Coiled coil</keyword>
<comment type="subcellular location">
    <subcellularLocation>
        <location evidence="1 9">Cell inner membrane</location>
        <topology evidence="1 9">Single-pass membrane protein</topology>
    </subcellularLocation>
</comment>
<comment type="similarity">
    <text evidence="2 9">Belongs to the membrane fusion protein (MFP) (TC 8.A.1) family.</text>
</comment>
<evidence type="ECO:0000313" key="14">
    <source>
        <dbReference type="Proteomes" id="UP000592216"/>
    </source>
</evidence>
<sequence>MTDISMPSEKSLFQPKKLPNAPRVSARASLLRASIRNCIVLVFFCFGGVGWWLYTARLDSAAVATGVLENAGTTKLIQHLEGGIVSEILVRDGQRVEQGDVLLKLDPTRYQAAEDLLSLQLIGDKAKRFRFLEELSLSESFSFPEELLKLAVGNSEVHGLLDEEMQRFNLERTTLSQSESILRTQIQQTKVEIEGIELQKNVAKRALALIEQELNAQENLLGKKLTSQAKVLSLRRDQLDLEEKISQSEIDIARANQEISSLELQIQQSTDEYRRQAAESLDAINSEISEIESNLIVARDSLRRVEVHAPVSGTVQESILGTIGAVITPREVIMKIAPADNDYVIAVKIDPNDVENIFPGTEAQITFPAFKSVEANPAEGELISISRDRIVDGSSGVGYYEAEVQMDTDTIPKEIKSKLVAGMTVSVVLPTGKRTALEYILSPITQRWQGAMREE</sequence>
<dbReference type="SUPFAM" id="SSF111369">
    <property type="entry name" value="HlyD-like secretion proteins"/>
    <property type="match status" value="1"/>
</dbReference>
<evidence type="ECO:0000313" key="13">
    <source>
        <dbReference type="EMBL" id="NVO21728.1"/>
    </source>
</evidence>
<feature type="transmembrane region" description="Helical" evidence="9">
    <location>
        <begin position="33"/>
        <end position="54"/>
    </location>
</feature>
<evidence type="ECO:0000256" key="8">
    <source>
        <dbReference type="ARBA" id="ARBA00023136"/>
    </source>
</evidence>
<evidence type="ECO:0000259" key="11">
    <source>
        <dbReference type="Pfam" id="PF25994"/>
    </source>
</evidence>
<feature type="domain" description="AprE-like beta-barrel" evidence="12">
    <location>
        <begin position="344"/>
        <end position="432"/>
    </location>
</feature>
<evidence type="ECO:0000256" key="5">
    <source>
        <dbReference type="ARBA" id="ARBA00022519"/>
    </source>
</evidence>
<evidence type="ECO:0000256" key="3">
    <source>
        <dbReference type="ARBA" id="ARBA00022448"/>
    </source>
</evidence>
<dbReference type="Pfam" id="PF25994">
    <property type="entry name" value="HH_AprE"/>
    <property type="match status" value="1"/>
</dbReference>
<feature type="coiled-coil region" evidence="10">
    <location>
        <begin position="186"/>
        <end position="294"/>
    </location>
</feature>
<dbReference type="GO" id="GO:0005886">
    <property type="term" value="C:plasma membrane"/>
    <property type="evidence" value="ECO:0007669"/>
    <property type="project" value="UniProtKB-SubCell"/>
</dbReference>
<dbReference type="GO" id="GO:0015031">
    <property type="term" value="P:protein transport"/>
    <property type="evidence" value="ECO:0007669"/>
    <property type="project" value="InterPro"/>
</dbReference>
<reference evidence="13 14" key="1">
    <citation type="submission" date="2020-04" db="EMBL/GenBank/DDBJ databases">
        <title>Donghicola sp., a member of the Rhodobacteraceae family isolated from mangrove forest in Thailand.</title>
        <authorList>
            <person name="Charoenyingcharoen P."/>
            <person name="Yukphan P."/>
        </authorList>
    </citation>
    <scope>NUCLEOTIDE SEQUENCE [LARGE SCALE GENOMIC DNA]</scope>
    <source>
        <strain evidence="13 14">B5-SW-15</strain>
    </source>
</reference>
<feature type="domain" description="AprE-like long alpha-helical hairpin" evidence="11">
    <location>
        <begin position="111"/>
        <end position="300"/>
    </location>
</feature>
<name>A0A850Q3R4_9RHOB</name>
<accession>A0A850Q3R4</accession>
<dbReference type="InterPro" id="IPR050739">
    <property type="entry name" value="MFP"/>
</dbReference>
<evidence type="ECO:0000256" key="2">
    <source>
        <dbReference type="ARBA" id="ARBA00009477"/>
    </source>
</evidence>
<evidence type="ECO:0000259" key="12">
    <source>
        <dbReference type="Pfam" id="PF26002"/>
    </source>
</evidence>
<dbReference type="NCBIfam" id="TIGR01843">
    <property type="entry name" value="type_I_hlyD"/>
    <property type="match status" value="1"/>
</dbReference>
<organism evidence="13 14">
    <name type="scientific">Donghicola mangrovi</name>
    <dbReference type="NCBI Taxonomy" id="2729614"/>
    <lineage>
        <taxon>Bacteria</taxon>
        <taxon>Pseudomonadati</taxon>
        <taxon>Pseudomonadota</taxon>
        <taxon>Alphaproteobacteria</taxon>
        <taxon>Rhodobacterales</taxon>
        <taxon>Roseobacteraceae</taxon>
        <taxon>Donghicola</taxon>
    </lineage>
</organism>
<gene>
    <name evidence="13" type="ORF">HJ536_00010</name>
</gene>
<dbReference type="InterPro" id="IPR058982">
    <property type="entry name" value="Beta-barrel_AprE"/>
</dbReference>
<evidence type="ECO:0000256" key="4">
    <source>
        <dbReference type="ARBA" id="ARBA00022475"/>
    </source>
</evidence>
<dbReference type="AlphaFoldDB" id="A0A850Q3R4"/>
<dbReference type="RefSeq" id="WP_177156263.1">
    <property type="nucleotide sequence ID" value="NZ_JABCJE010000001.1"/>
</dbReference>
<comment type="caution">
    <text evidence="13">The sequence shown here is derived from an EMBL/GenBank/DDBJ whole genome shotgun (WGS) entry which is preliminary data.</text>
</comment>
<evidence type="ECO:0000256" key="7">
    <source>
        <dbReference type="ARBA" id="ARBA00022989"/>
    </source>
</evidence>
<evidence type="ECO:0000256" key="9">
    <source>
        <dbReference type="RuleBase" id="RU365093"/>
    </source>
</evidence>
<proteinExistence type="inferred from homology"/>
<dbReference type="PRINTS" id="PR01490">
    <property type="entry name" value="RTXTOXIND"/>
</dbReference>
<evidence type="ECO:0000256" key="6">
    <source>
        <dbReference type="ARBA" id="ARBA00022692"/>
    </source>
</evidence>
<evidence type="ECO:0000256" key="1">
    <source>
        <dbReference type="ARBA" id="ARBA00004377"/>
    </source>
</evidence>
<protein>
    <recommendedName>
        <fullName evidence="9">Membrane fusion protein (MFP) family protein</fullName>
    </recommendedName>
</protein>
<dbReference type="Gene3D" id="2.40.30.170">
    <property type="match status" value="1"/>
</dbReference>
<dbReference type="EMBL" id="JABCJE010000001">
    <property type="protein sequence ID" value="NVO21728.1"/>
    <property type="molecule type" value="Genomic_DNA"/>
</dbReference>
<keyword evidence="5 9" id="KW-0997">Cell inner membrane</keyword>
<dbReference type="PANTHER" id="PTHR30386">
    <property type="entry name" value="MEMBRANE FUSION SUBUNIT OF EMRAB-TOLC MULTIDRUG EFFLUX PUMP"/>
    <property type="match status" value="1"/>
</dbReference>
<dbReference type="Gene3D" id="2.40.50.100">
    <property type="match status" value="1"/>
</dbReference>
<keyword evidence="3 9" id="KW-0813">Transport</keyword>